<dbReference type="PANTHER" id="PTHR11040:SF205">
    <property type="entry name" value="ZINC TRANSPORTER ZUPT"/>
    <property type="match status" value="1"/>
</dbReference>
<keyword evidence="7 13" id="KW-0862">Zinc</keyword>
<keyword evidence="9 13" id="KW-1133">Transmembrane helix</keyword>
<dbReference type="InterPro" id="IPR023498">
    <property type="entry name" value="Zn_transptr_ZupT"/>
</dbReference>
<dbReference type="AlphaFoldDB" id="A0A7G9W9N3"/>
<feature type="transmembrane region" description="Helical" evidence="13">
    <location>
        <begin position="183"/>
        <end position="206"/>
    </location>
</feature>
<evidence type="ECO:0000256" key="11">
    <source>
        <dbReference type="ARBA" id="ARBA00023065"/>
    </source>
</evidence>
<evidence type="ECO:0000256" key="8">
    <source>
        <dbReference type="ARBA" id="ARBA00022906"/>
    </source>
</evidence>
<evidence type="ECO:0000313" key="14">
    <source>
        <dbReference type="EMBL" id="QNO15395.1"/>
    </source>
</evidence>
<keyword evidence="15" id="KW-1185">Reference proteome</keyword>
<dbReference type="NCBIfam" id="NF003243">
    <property type="entry name" value="PRK04201.1"/>
    <property type="match status" value="1"/>
</dbReference>
<dbReference type="HAMAP" id="MF_00548">
    <property type="entry name" value="ZupT"/>
    <property type="match status" value="1"/>
</dbReference>
<feature type="binding site" description="M2 metal binding site" evidence="13">
    <location>
        <position position="162"/>
    </location>
    <ligand>
        <name>Fe(2+)</name>
        <dbReference type="ChEBI" id="CHEBI:29033"/>
    </ligand>
</feature>
<gene>
    <name evidence="13 14" type="primary">zupT</name>
    <name evidence="14" type="ORF">HYG86_11775</name>
</gene>
<evidence type="ECO:0000256" key="9">
    <source>
        <dbReference type="ARBA" id="ARBA00022989"/>
    </source>
</evidence>
<name>A0A7G9W9N3_ALKCA</name>
<feature type="binding site" description="M1 metal binding site" evidence="13">
    <location>
        <position position="165"/>
    </location>
    <ligand>
        <name>Zn(2+)</name>
        <dbReference type="ChEBI" id="CHEBI:29105"/>
    </ligand>
</feature>
<feature type="transmembrane region" description="Helical" evidence="13">
    <location>
        <begin position="245"/>
        <end position="264"/>
    </location>
</feature>
<evidence type="ECO:0000256" key="13">
    <source>
        <dbReference type="HAMAP-Rule" id="MF_00548"/>
    </source>
</evidence>
<dbReference type="GO" id="GO:0005886">
    <property type="term" value="C:plasma membrane"/>
    <property type="evidence" value="ECO:0007669"/>
    <property type="project" value="UniProtKB-SubCell"/>
</dbReference>
<feature type="binding site" description="M2 metal binding site" evidence="13">
    <location>
        <position position="194"/>
    </location>
    <ligand>
        <name>Fe(2+)</name>
        <dbReference type="ChEBI" id="CHEBI:29033"/>
    </ligand>
</feature>
<evidence type="ECO:0000256" key="6">
    <source>
        <dbReference type="ARBA" id="ARBA00022723"/>
    </source>
</evidence>
<dbReference type="EMBL" id="CP058559">
    <property type="protein sequence ID" value="QNO15395.1"/>
    <property type="molecule type" value="Genomic_DNA"/>
</dbReference>
<keyword evidence="11 13" id="KW-0406">Ion transport</keyword>
<feature type="transmembrane region" description="Helical" evidence="13">
    <location>
        <begin position="212"/>
        <end position="233"/>
    </location>
</feature>
<evidence type="ECO:0000256" key="4">
    <source>
        <dbReference type="ARBA" id="ARBA00022475"/>
    </source>
</evidence>
<reference evidence="14 15" key="1">
    <citation type="submission" date="2020-07" db="EMBL/GenBank/DDBJ databases">
        <title>Alkalicella. sp. LB2 genome.</title>
        <authorList>
            <person name="Postec A."/>
            <person name="Quemeneur M."/>
        </authorList>
    </citation>
    <scope>NUCLEOTIDE SEQUENCE [LARGE SCALE GENOMIC DNA]</scope>
    <source>
        <strain evidence="14 15">LB2</strain>
    </source>
</reference>
<feature type="transmembrane region" description="Helical" evidence="13">
    <location>
        <begin position="154"/>
        <end position="176"/>
    </location>
</feature>
<comment type="catalytic activity">
    <reaction evidence="13">
        <text>Zn(2+)(in) = Zn(2+)(out)</text>
        <dbReference type="Rhea" id="RHEA:29351"/>
        <dbReference type="ChEBI" id="CHEBI:29105"/>
    </reaction>
</comment>
<feature type="binding site" description="M2 metal binding site" evidence="13">
    <location>
        <position position="136"/>
    </location>
    <ligand>
        <name>Fe(2+)</name>
        <dbReference type="ChEBI" id="CHEBI:29033"/>
    </ligand>
</feature>
<protein>
    <recommendedName>
        <fullName evidence="13">Zinc transporter ZupT</fullName>
    </recommendedName>
</protein>
<dbReference type="Proteomes" id="UP000516160">
    <property type="component" value="Chromosome"/>
</dbReference>
<keyword evidence="8 13" id="KW-0864">Zinc transport</keyword>
<feature type="binding site" description="M1 metal binding site" evidence="13">
    <location>
        <position position="161"/>
    </location>
    <ligand>
        <name>Zn(2+)</name>
        <dbReference type="ChEBI" id="CHEBI:29105"/>
    </ligand>
</feature>
<feature type="binding site" description="M1 metal binding site" evidence="13">
    <location>
        <position position="136"/>
    </location>
    <ligand>
        <name>Zn(2+)</name>
        <dbReference type="ChEBI" id="CHEBI:29105"/>
    </ligand>
</feature>
<keyword evidence="5 13" id="KW-0812">Transmembrane</keyword>
<feature type="binding site" description="M2 metal binding site" evidence="13">
    <location>
        <position position="165"/>
    </location>
    <ligand>
        <name>Fe(2+)</name>
        <dbReference type="ChEBI" id="CHEBI:29033"/>
    </ligand>
</feature>
<sequence length="265" mass="28328">MGDLLFAFTITLLAGLSTGIGSLIALFTKKTNTKFLSISLGFSAGVMIYVSMIEIFFKANESLVEELGLRLGSMVNVMAFFGGMLFIGLIDKLIPSFEEDVKNDNSTGNKKSTDEKRLLRMGMFTALAVAIHNFPEGFATLISTLKDPALGISIGIAIALHNIPEGIAVSIPIYYATGSRLKAFLYSFFSGLAEPVGALVGYLILAPFMTEVIFGIVFAGVGGIMVYISLDQLLPAAREYGDHHLSVYGTIAGMIVMAISLVLLA</sequence>
<comment type="function">
    <text evidence="13">Mediates zinc uptake. May also transport other divalent cations.</text>
</comment>
<feature type="transmembrane region" description="Helical" evidence="13">
    <location>
        <begin position="77"/>
        <end position="97"/>
    </location>
</feature>
<evidence type="ECO:0000256" key="12">
    <source>
        <dbReference type="ARBA" id="ARBA00023136"/>
    </source>
</evidence>
<dbReference type="RefSeq" id="WP_213165757.1">
    <property type="nucleotide sequence ID" value="NZ_CP058559.1"/>
</dbReference>
<comment type="subcellular location">
    <subcellularLocation>
        <location evidence="1 13">Cell membrane</location>
        <topology evidence="1 13">Multi-pass membrane protein</topology>
    </subcellularLocation>
</comment>
<evidence type="ECO:0000256" key="5">
    <source>
        <dbReference type="ARBA" id="ARBA00022692"/>
    </source>
</evidence>
<keyword evidence="6" id="KW-0479">Metal-binding</keyword>
<comment type="similarity">
    <text evidence="2 13">Belongs to the ZIP transporter (TC 2.A.5) family. ZupT subfamily.</text>
</comment>
<evidence type="ECO:0000256" key="3">
    <source>
        <dbReference type="ARBA" id="ARBA00022448"/>
    </source>
</evidence>
<evidence type="ECO:0000313" key="15">
    <source>
        <dbReference type="Proteomes" id="UP000516160"/>
    </source>
</evidence>
<evidence type="ECO:0000256" key="10">
    <source>
        <dbReference type="ARBA" id="ARBA00023004"/>
    </source>
</evidence>
<dbReference type="GO" id="GO:0046872">
    <property type="term" value="F:metal ion binding"/>
    <property type="evidence" value="ECO:0007669"/>
    <property type="project" value="UniProtKB-KW"/>
</dbReference>
<evidence type="ECO:0000256" key="2">
    <source>
        <dbReference type="ARBA" id="ARBA00009703"/>
    </source>
</evidence>
<feature type="transmembrane region" description="Helical" evidence="13">
    <location>
        <begin position="35"/>
        <end position="57"/>
    </location>
</feature>
<dbReference type="GO" id="GO:0005385">
    <property type="term" value="F:zinc ion transmembrane transporter activity"/>
    <property type="evidence" value="ECO:0007669"/>
    <property type="project" value="UniProtKB-UniRule"/>
</dbReference>
<feature type="binding site" description="M2 metal binding site" evidence="13">
    <location>
        <position position="133"/>
    </location>
    <ligand>
        <name>Fe(2+)</name>
        <dbReference type="ChEBI" id="CHEBI:29033"/>
    </ligand>
</feature>
<keyword evidence="3 13" id="KW-0813">Transport</keyword>
<keyword evidence="10" id="KW-0408">Iron</keyword>
<keyword evidence="12 13" id="KW-0472">Membrane</keyword>
<feature type="transmembrane region" description="Helical" evidence="13">
    <location>
        <begin position="6"/>
        <end position="28"/>
    </location>
</feature>
<organism evidence="14 15">
    <name type="scientific">Alkalicella caledoniensis</name>
    <dbReference type="NCBI Taxonomy" id="2731377"/>
    <lineage>
        <taxon>Bacteria</taxon>
        <taxon>Bacillati</taxon>
        <taxon>Bacillota</taxon>
        <taxon>Clostridia</taxon>
        <taxon>Eubacteriales</taxon>
        <taxon>Proteinivoracaceae</taxon>
        <taxon>Alkalicella</taxon>
    </lineage>
</organism>
<keyword evidence="4 13" id="KW-1003">Cell membrane</keyword>
<dbReference type="Pfam" id="PF02535">
    <property type="entry name" value="Zip"/>
    <property type="match status" value="1"/>
</dbReference>
<accession>A0A7G9W9N3</accession>
<evidence type="ECO:0000256" key="7">
    <source>
        <dbReference type="ARBA" id="ARBA00022833"/>
    </source>
</evidence>
<dbReference type="PANTHER" id="PTHR11040">
    <property type="entry name" value="ZINC/IRON TRANSPORTER"/>
    <property type="match status" value="1"/>
</dbReference>
<dbReference type="KEGG" id="acae:HYG86_11775"/>
<proteinExistence type="inferred from homology"/>
<dbReference type="InterPro" id="IPR003689">
    <property type="entry name" value="ZIP"/>
</dbReference>
<evidence type="ECO:0000256" key="1">
    <source>
        <dbReference type="ARBA" id="ARBA00004651"/>
    </source>
</evidence>